<dbReference type="EMBL" id="CM024794">
    <property type="protein sequence ID" value="KAG8001968.1"/>
    <property type="molecule type" value="Genomic_DNA"/>
</dbReference>
<sequence length="639" mass="72017">MASSCRRPEHTAPPEVFYNEDEAKKYSQNSRMIEIQTQMSERAVELLNLPEGQPCFLLDVGCGSGLSGDYLSEEGHYWVGVDISTAMLDVALDREVEGDLLVGDMGQGMPFRPGTFDGCISISALQWLCNADKRTHSPPKRLYTFFSTLYSSLSRGARAVFQLYPENSEQLELITTQAMRAGFSGGMVVDYPNSSKAKKFFLCLFAGASGVLPKGLGTETSDRAVSNQVQFSGQRCRFKNMKGKSVKKGRDWIFEKKERRRRQGRLKLCFVLAVLCLGPQVLFFANQSVKSEVETLLASSTVDMEAAAEITLSRASAVCGPSSPSLFVAQQELQMWVGDSCLGCNAQPSQPDHTEEKILLSLQEVEEIRGFIESLAEKVEEVKRKHSAILASPNPDEKTKAELEDLMADIKKLANKIRSKLKSIQQTIEQEEGQNRSSADLRIRKTQHSTLSRKFVEVMSEYNTTQSDYRERCKGRIQRQLEITGRNTTNEELESMLESDNPAIFTSGIIMDNITEQAMNEIETRHTEIIKLENSIRELHDMFMDMAMLVENQGGLVNNIERMVLDSLDYVGQAKESIPKCKKFKKTGKRGEMIDRIEYNVEHSVDYVERAVSDTKKAVKYQSKARRRCFGRVYIEIKV</sequence>
<gene>
    <name evidence="1" type="primary">BUD23</name>
    <name evidence="1" type="ORF">GBF38_012270</name>
</gene>
<keyword evidence="2" id="KW-1185">Reference proteome</keyword>
<reference evidence="1" key="1">
    <citation type="submission" date="2020-04" db="EMBL/GenBank/DDBJ databases">
        <title>A chromosome-scale assembly and high-density genetic map of the yellow drum (Nibea albiflora) genome.</title>
        <authorList>
            <person name="Xu D."/>
            <person name="Zhang W."/>
            <person name="Chen R."/>
            <person name="Tan P."/>
            <person name="Wang L."/>
            <person name="Song H."/>
            <person name="Tian L."/>
            <person name="Zhu Q."/>
            <person name="Wang B."/>
        </authorList>
    </citation>
    <scope>NUCLEOTIDE SEQUENCE</scope>
    <source>
        <strain evidence="1">ZJHYS-2018</strain>
    </source>
</reference>
<evidence type="ECO:0000313" key="1">
    <source>
        <dbReference type="EMBL" id="KAG8001968.1"/>
    </source>
</evidence>
<proteinExistence type="predicted"/>
<evidence type="ECO:0000313" key="2">
    <source>
        <dbReference type="Proteomes" id="UP000805704"/>
    </source>
</evidence>
<accession>A0ACB7EJF5</accession>
<name>A0ACB7EJF5_NIBAL</name>
<protein>
    <submittedName>
        <fullName evidence="1">18S rRNA (Guanine-N(7))-methyltransferase</fullName>
    </submittedName>
</protein>
<dbReference type="Proteomes" id="UP000805704">
    <property type="component" value="Chromosome 6"/>
</dbReference>
<comment type="caution">
    <text evidence="1">The sequence shown here is derived from an EMBL/GenBank/DDBJ whole genome shotgun (WGS) entry which is preliminary data.</text>
</comment>
<organism evidence="1 2">
    <name type="scientific">Nibea albiflora</name>
    <name type="common">Yellow drum</name>
    <name type="synonym">Corvina albiflora</name>
    <dbReference type="NCBI Taxonomy" id="240163"/>
    <lineage>
        <taxon>Eukaryota</taxon>
        <taxon>Metazoa</taxon>
        <taxon>Chordata</taxon>
        <taxon>Craniata</taxon>
        <taxon>Vertebrata</taxon>
        <taxon>Euteleostomi</taxon>
        <taxon>Actinopterygii</taxon>
        <taxon>Neopterygii</taxon>
        <taxon>Teleostei</taxon>
        <taxon>Neoteleostei</taxon>
        <taxon>Acanthomorphata</taxon>
        <taxon>Eupercaria</taxon>
        <taxon>Sciaenidae</taxon>
        <taxon>Nibea</taxon>
    </lineage>
</organism>